<organism evidence="1 2">
    <name type="scientific">Legionella wadsworthii</name>
    <dbReference type="NCBI Taxonomy" id="28088"/>
    <lineage>
        <taxon>Bacteria</taxon>
        <taxon>Pseudomonadati</taxon>
        <taxon>Pseudomonadota</taxon>
        <taxon>Gammaproteobacteria</taxon>
        <taxon>Legionellales</taxon>
        <taxon>Legionellaceae</taxon>
        <taxon>Legionella</taxon>
    </lineage>
</organism>
<accession>A0A378LUM6</accession>
<dbReference type="AlphaFoldDB" id="A0A378LUM6"/>
<evidence type="ECO:0000313" key="1">
    <source>
        <dbReference type="EMBL" id="STY29529.1"/>
    </source>
</evidence>
<dbReference type="EMBL" id="UGPB01000001">
    <property type="protein sequence ID" value="STY29529.1"/>
    <property type="molecule type" value="Genomic_DNA"/>
</dbReference>
<proteinExistence type="predicted"/>
<dbReference type="RefSeq" id="WP_031565384.1">
    <property type="nucleotide sequence ID" value="NZ_CAAAIS010000003.1"/>
</dbReference>
<dbReference type="OrthoDB" id="5638270at2"/>
<sequence>MRIDFSLLRLLHLYNYQKVKGEQCPLELFKRKINPIELSTCMRHLYLFNESQFEPHAEEFKLTLEQLKTPRLHQKPIEFDALQGAQVYQFLLYWVIGGLNNKKPFDDERILGSVRAICRNYELSLSSIKRETWEQNQPVILALLSDAKHLLKLTKMVKLPLEEKKALLKKVCERCTWVRDLGFFEITPNIDYRAFIDQEDMMVHLYNILKLARIKTDLEFNKISTDEKAMGFVFSSSKDRLREKLQKIEQLQEILIREEPSLKKMDESYIQDSDCKAH</sequence>
<reference evidence="1 2" key="1">
    <citation type="submission" date="2018-06" db="EMBL/GenBank/DDBJ databases">
        <authorList>
            <consortium name="Pathogen Informatics"/>
            <person name="Doyle S."/>
        </authorList>
    </citation>
    <scope>NUCLEOTIDE SEQUENCE [LARGE SCALE GENOMIC DNA]</scope>
    <source>
        <strain evidence="1 2">NCTC11532</strain>
    </source>
</reference>
<gene>
    <name evidence="1" type="ORF">NCTC11532_01716</name>
</gene>
<evidence type="ECO:0000313" key="2">
    <source>
        <dbReference type="Proteomes" id="UP000255297"/>
    </source>
</evidence>
<keyword evidence="2" id="KW-1185">Reference proteome</keyword>
<dbReference type="Proteomes" id="UP000255297">
    <property type="component" value="Unassembled WGS sequence"/>
</dbReference>
<protein>
    <submittedName>
        <fullName evidence="1">Uncharacterized protein</fullName>
    </submittedName>
</protein>
<name>A0A378LUM6_9GAMM</name>